<protein>
    <submittedName>
        <fullName evidence="2">Uncharacterized protein</fullName>
    </submittedName>
</protein>
<keyword evidence="1" id="KW-0812">Transmembrane</keyword>
<organism evidence="2 3">
    <name type="scientific">Cronobacter phage vB_CsaM_GAP31</name>
    <dbReference type="NCBI Taxonomy" id="1141135"/>
    <lineage>
        <taxon>Viruses</taxon>
        <taxon>Duplodnaviria</taxon>
        <taxon>Heunggongvirae</taxon>
        <taxon>Uroviricota</taxon>
        <taxon>Caudoviricetes</taxon>
        <taxon>Vequintavirinae</taxon>
        <taxon>Seunavirus</taxon>
        <taxon>Seunavirus GAP31</taxon>
    </lineage>
</organism>
<keyword evidence="1" id="KW-0472">Membrane</keyword>
<dbReference type="Proteomes" id="UP000000458">
    <property type="component" value="Segment"/>
</dbReference>
<evidence type="ECO:0000256" key="1">
    <source>
        <dbReference type="SAM" id="Phobius"/>
    </source>
</evidence>
<proteinExistence type="predicted"/>
<keyword evidence="3" id="KW-1185">Reference proteome</keyword>
<dbReference type="OrthoDB" id="38038at10239"/>
<dbReference type="EMBL" id="JN882284">
    <property type="protein sequence ID" value="AFC21262.1"/>
    <property type="molecule type" value="Genomic_DNA"/>
</dbReference>
<accession>K4F6N7</accession>
<dbReference type="GeneID" id="13993695"/>
<keyword evidence="1" id="KW-1133">Transmembrane helix</keyword>
<dbReference type="KEGG" id="vg:13993695"/>
<feature type="transmembrane region" description="Helical" evidence="1">
    <location>
        <begin position="40"/>
        <end position="61"/>
    </location>
</feature>
<evidence type="ECO:0000313" key="2">
    <source>
        <dbReference type="EMBL" id="AFC21262.1"/>
    </source>
</evidence>
<evidence type="ECO:0000313" key="3">
    <source>
        <dbReference type="Proteomes" id="UP000000458"/>
    </source>
</evidence>
<name>K4F6N7_9CAUD</name>
<gene>
    <name evidence="2" type="ORF">GAP31_082</name>
</gene>
<sequence>MSALMVVLWVLWFVVAVRLNFELVGMRSMVQFFPEGFRWWMLPVQLLTLFNFAMCVLFNPFSG</sequence>
<dbReference type="RefSeq" id="YP_006986917.1">
    <property type="nucleotide sequence ID" value="NC_019400.1"/>
</dbReference>
<reference evidence="2 3" key="1">
    <citation type="journal article" date="2012" name="J. Virol.">
        <title>Genome Sequence of Cronobacter sakazakii Myovirus vB_CsaM_GAP31.</title>
        <authorList>
            <person name="Abbasifar R."/>
            <person name="Kropinski A.M."/>
            <person name="Sabour P.M."/>
            <person name="Ackermann H.W."/>
            <person name="Alanis Villa A."/>
            <person name="Abbasifar A."/>
            <person name="Griffiths M.W."/>
        </authorList>
    </citation>
    <scope>NUCLEOTIDE SEQUENCE [LARGE SCALE GENOMIC DNA]</scope>
</reference>